<evidence type="ECO:0000313" key="7">
    <source>
        <dbReference type="Proteomes" id="UP000828390"/>
    </source>
</evidence>
<evidence type="ECO:0000256" key="1">
    <source>
        <dbReference type="ARBA" id="ARBA00022729"/>
    </source>
</evidence>
<dbReference type="Pfam" id="PF13895">
    <property type="entry name" value="Ig_2"/>
    <property type="match status" value="1"/>
</dbReference>
<keyword evidence="7" id="KW-1185">Reference proteome</keyword>
<dbReference type="InterPro" id="IPR003599">
    <property type="entry name" value="Ig_sub"/>
</dbReference>
<keyword evidence="1" id="KW-0732">Signal</keyword>
<keyword evidence="3" id="KW-0325">Glycoprotein</keyword>
<reference evidence="6" key="1">
    <citation type="journal article" date="2019" name="bioRxiv">
        <title>The Genome of the Zebra Mussel, Dreissena polymorpha: A Resource for Invasive Species Research.</title>
        <authorList>
            <person name="McCartney M.A."/>
            <person name="Auch B."/>
            <person name="Kono T."/>
            <person name="Mallez S."/>
            <person name="Zhang Y."/>
            <person name="Obille A."/>
            <person name="Becker A."/>
            <person name="Abrahante J.E."/>
            <person name="Garbe J."/>
            <person name="Badalamenti J.P."/>
            <person name="Herman A."/>
            <person name="Mangelson H."/>
            <person name="Liachko I."/>
            <person name="Sullivan S."/>
            <person name="Sone E.D."/>
            <person name="Koren S."/>
            <person name="Silverstein K.A.T."/>
            <person name="Beckman K.B."/>
            <person name="Gohl D.M."/>
        </authorList>
    </citation>
    <scope>NUCLEOTIDE SEQUENCE</scope>
    <source>
        <strain evidence="6">Duluth1</strain>
        <tissue evidence="6">Whole animal</tissue>
    </source>
</reference>
<dbReference type="PANTHER" id="PTHR44337">
    <property type="entry name" value="CARCINOEMBRYONIC ANTIGEN-RELATED CELL ADHESION MOLECULE 8"/>
    <property type="match status" value="1"/>
</dbReference>
<dbReference type="InterPro" id="IPR003598">
    <property type="entry name" value="Ig_sub2"/>
</dbReference>
<dbReference type="InterPro" id="IPR036179">
    <property type="entry name" value="Ig-like_dom_sf"/>
</dbReference>
<dbReference type="Gene3D" id="2.60.40.10">
    <property type="entry name" value="Immunoglobulins"/>
    <property type="match status" value="1"/>
</dbReference>
<dbReference type="SMART" id="SM00409">
    <property type="entry name" value="IG"/>
    <property type="match status" value="1"/>
</dbReference>
<dbReference type="SMART" id="SM00408">
    <property type="entry name" value="IGc2"/>
    <property type="match status" value="1"/>
</dbReference>
<evidence type="ECO:0000259" key="5">
    <source>
        <dbReference type="PROSITE" id="PS50835"/>
    </source>
</evidence>
<evidence type="ECO:0000256" key="2">
    <source>
        <dbReference type="ARBA" id="ARBA00023157"/>
    </source>
</evidence>
<comment type="caution">
    <text evidence="6">The sequence shown here is derived from an EMBL/GenBank/DDBJ whole genome shotgun (WGS) entry which is preliminary data.</text>
</comment>
<dbReference type="PANTHER" id="PTHR44337:SF20">
    <property type="entry name" value="CARCINOEMBRYONIC ANTIGEN-RELATED CELL ADHESION MOLECULE 5-RELATED"/>
    <property type="match status" value="1"/>
</dbReference>
<name>A0A9D4RAM3_DREPO</name>
<dbReference type="EMBL" id="JAIWYP010000002">
    <property type="protein sequence ID" value="KAH3860428.1"/>
    <property type="molecule type" value="Genomic_DNA"/>
</dbReference>
<evidence type="ECO:0000256" key="4">
    <source>
        <dbReference type="ARBA" id="ARBA00023319"/>
    </source>
</evidence>
<dbReference type="InterPro" id="IPR013783">
    <property type="entry name" value="Ig-like_fold"/>
</dbReference>
<evidence type="ECO:0000313" key="6">
    <source>
        <dbReference type="EMBL" id="KAH3860428.1"/>
    </source>
</evidence>
<sequence>MSVKQALAVIAFVYIFGKLMTLAIGARRNVEIICNTHSDVVFFNDANINKKVEVQRNNNCKAHGLSNMPNLQCGCNVDFLAACNLSIVKEEYGCYKWNCGSVSNYSHSVDVCLSVEQTSHTMVSTVKCANVQRTPKVEFWTVDERILSSNYDEIRMIKLDQLNISIITALFKQEENRSIVVCKLEENYNTEWSITLILPWTHCVEEQLYKSPSSSTNHTCQTTKGNPVITRQLEEYTDPKCPSVRIHSNVNVTLCDAVNTDDMGARTFVKDKIGSFKLEVINPAIVREFYIDEFRDRVNISLNGGRKVTLICEGDGNPPPTVTLVSKSSIFNTSASPLRYTIEYPSRQDTGEYLCIASNGLGNNSKSIHVEIIIKGKYVLLCKPICDNRTN</sequence>
<evidence type="ECO:0000256" key="3">
    <source>
        <dbReference type="ARBA" id="ARBA00023180"/>
    </source>
</evidence>
<accession>A0A9D4RAM3</accession>
<organism evidence="6 7">
    <name type="scientific">Dreissena polymorpha</name>
    <name type="common">Zebra mussel</name>
    <name type="synonym">Mytilus polymorpha</name>
    <dbReference type="NCBI Taxonomy" id="45954"/>
    <lineage>
        <taxon>Eukaryota</taxon>
        <taxon>Metazoa</taxon>
        <taxon>Spiralia</taxon>
        <taxon>Lophotrochozoa</taxon>
        <taxon>Mollusca</taxon>
        <taxon>Bivalvia</taxon>
        <taxon>Autobranchia</taxon>
        <taxon>Heteroconchia</taxon>
        <taxon>Euheterodonta</taxon>
        <taxon>Imparidentia</taxon>
        <taxon>Neoheterodontei</taxon>
        <taxon>Myida</taxon>
        <taxon>Dreissenoidea</taxon>
        <taxon>Dreissenidae</taxon>
        <taxon>Dreissena</taxon>
    </lineage>
</organism>
<protein>
    <recommendedName>
        <fullName evidence="5">Ig-like domain-containing protein</fullName>
    </recommendedName>
</protein>
<keyword evidence="2" id="KW-1015">Disulfide bond</keyword>
<dbReference type="InterPro" id="IPR007110">
    <property type="entry name" value="Ig-like_dom"/>
</dbReference>
<dbReference type="SUPFAM" id="SSF48726">
    <property type="entry name" value="Immunoglobulin"/>
    <property type="match status" value="1"/>
</dbReference>
<dbReference type="Proteomes" id="UP000828390">
    <property type="component" value="Unassembled WGS sequence"/>
</dbReference>
<reference evidence="6" key="2">
    <citation type="submission" date="2020-11" db="EMBL/GenBank/DDBJ databases">
        <authorList>
            <person name="McCartney M.A."/>
            <person name="Auch B."/>
            <person name="Kono T."/>
            <person name="Mallez S."/>
            <person name="Becker A."/>
            <person name="Gohl D.M."/>
            <person name="Silverstein K.A.T."/>
            <person name="Koren S."/>
            <person name="Bechman K.B."/>
            <person name="Herman A."/>
            <person name="Abrahante J.E."/>
            <person name="Garbe J."/>
        </authorList>
    </citation>
    <scope>NUCLEOTIDE SEQUENCE</scope>
    <source>
        <strain evidence="6">Duluth1</strain>
        <tissue evidence="6">Whole animal</tissue>
    </source>
</reference>
<dbReference type="PROSITE" id="PS50835">
    <property type="entry name" value="IG_LIKE"/>
    <property type="match status" value="1"/>
</dbReference>
<feature type="domain" description="Ig-like" evidence="5">
    <location>
        <begin position="283"/>
        <end position="371"/>
    </location>
</feature>
<gene>
    <name evidence="6" type="ORF">DPMN_023328</name>
</gene>
<keyword evidence="4" id="KW-0393">Immunoglobulin domain</keyword>
<dbReference type="InterPro" id="IPR052598">
    <property type="entry name" value="IgSF_CEA-related"/>
</dbReference>
<dbReference type="AlphaFoldDB" id="A0A9D4RAM3"/>
<proteinExistence type="predicted"/>